<proteinExistence type="predicted"/>
<feature type="region of interest" description="Disordered" evidence="1">
    <location>
        <begin position="1"/>
        <end position="30"/>
    </location>
</feature>
<evidence type="ECO:0000256" key="1">
    <source>
        <dbReference type="SAM" id="MobiDB-lite"/>
    </source>
</evidence>
<dbReference type="Proteomes" id="UP000298225">
    <property type="component" value="Unassembled WGS sequence"/>
</dbReference>
<accession>A0A4Y9KV78</accession>
<comment type="caution">
    <text evidence="2">The sequence shown here is derived from an EMBL/GenBank/DDBJ whole genome shotgun (WGS) entry which is preliminary data.</text>
</comment>
<name>A0A4Y9KV78_9BRAD</name>
<evidence type="ECO:0000313" key="2">
    <source>
        <dbReference type="EMBL" id="TFV31045.1"/>
    </source>
</evidence>
<reference evidence="2 3" key="1">
    <citation type="submission" date="2019-03" db="EMBL/GenBank/DDBJ databases">
        <title>Bradyrhizobium strains diversity isolated from Chamaecrista fasciculata.</title>
        <authorList>
            <person name="Urquiaga M.C.O."/>
            <person name="Hungria M."/>
            <person name="Delamuta J.R.M."/>
        </authorList>
    </citation>
    <scope>NUCLEOTIDE SEQUENCE [LARGE SCALE GENOMIC DNA]</scope>
    <source>
        <strain evidence="2 3">CNPSo 3424</strain>
    </source>
</reference>
<sequence>MCLDLNSNAVGREEGSSYSSSLRAQRSNPKSLRGRILDCFTTLAMTGGGTLPHLAIPFCGKRTIDHSFCIAARACCALAHAA</sequence>
<dbReference type="OrthoDB" id="8256478at2"/>
<organism evidence="2 3">
    <name type="scientific">Bradyrhizobium frederickii</name>
    <dbReference type="NCBI Taxonomy" id="2560054"/>
    <lineage>
        <taxon>Bacteria</taxon>
        <taxon>Pseudomonadati</taxon>
        <taxon>Pseudomonadota</taxon>
        <taxon>Alphaproteobacteria</taxon>
        <taxon>Hyphomicrobiales</taxon>
        <taxon>Nitrobacteraceae</taxon>
        <taxon>Bradyrhizobium</taxon>
    </lineage>
</organism>
<keyword evidence="3" id="KW-1185">Reference proteome</keyword>
<protein>
    <submittedName>
        <fullName evidence="2">Uncharacterized protein</fullName>
    </submittedName>
</protein>
<evidence type="ECO:0000313" key="3">
    <source>
        <dbReference type="Proteomes" id="UP000298225"/>
    </source>
</evidence>
<dbReference type="AlphaFoldDB" id="A0A4Y9KV78"/>
<gene>
    <name evidence="2" type="ORF">E4K66_32360</name>
</gene>
<dbReference type="EMBL" id="SPQU01000023">
    <property type="protein sequence ID" value="TFV31045.1"/>
    <property type="molecule type" value="Genomic_DNA"/>
</dbReference>